<name>A0A9D1M8W4_9BACT</name>
<evidence type="ECO:0000313" key="2">
    <source>
        <dbReference type="EMBL" id="HIU55683.1"/>
    </source>
</evidence>
<dbReference type="GO" id="GO:0005829">
    <property type="term" value="C:cytosol"/>
    <property type="evidence" value="ECO:0007669"/>
    <property type="project" value="TreeGrafter"/>
</dbReference>
<evidence type="ECO:0000256" key="1">
    <source>
        <dbReference type="ARBA" id="ARBA00009600"/>
    </source>
</evidence>
<comment type="caution">
    <text evidence="2">The sequence shown here is derived from an EMBL/GenBank/DDBJ whole genome shotgun (WGS) entry which is preliminary data.</text>
</comment>
<dbReference type="Proteomes" id="UP000824112">
    <property type="component" value="Unassembled WGS sequence"/>
</dbReference>
<organism evidence="2 3">
    <name type="scientific">Candidatus Gallibacteroides avistercoris</name>
    <dbReference type="NCBI Taxonomy" id="2840833"/>
    <lineage>
        <taxon>Bacteria</taxon>
        <taxon>Pseudomonadati</taxon>
        <taxon>Bacteroidota</taxon>
        <taxon>Bacteroidia</taxon>
        <taxon>Bacteroidales</taxon>
        <taxon>Bacteroidaceae</taxon>
        <taxon>Bacteroidaceae incertae sedis</taxon>
        <taxon>Candidatus Gallibacteroides</taxon>
    </lineage>
</organism>
<evidence type="ECO:0000313" key="3">
    <source>
        <dbReference type="Proteomes" id="UP000824112"/>
    </source>
</evidence>
<reference evidence="2" key="1">
    <citation type="submission" date="2020-10" db="EMBL/GenBank/DDBJ databases">
        <authorList>
            <person name="Gilroy R."/>
        </authorList>
    </citation>
    <scope>NUCLEOTIDE SEQUENCE</scope>
    <source>
        <strain evidence="2">CHK158-818</strain>
    </source>
</reference>
<dbReference type="SUPFAM" id="SSF143456">
    <property type="entry name" value="VC0467-like"/>
    <property type="match status" value="1"/>
</dbReference>
<reference evidence="2" key="2">
    <citation type="journal article" date="2021" name="PeerJ">
        <title>Extensive microbial diversity within the chicken gut microbiome revealed by metagenomics and culture.</title>
        <authorList>
            <person name="Gilroy R."/>
            <person name="Ravi A."/>
            <person name="Getino M."/>
            <person name="Pursley I."/>
            <person name="Horton D.L."/>
            <person name="Alikhan N.F."/>
            <person name="Baker D."/>
            <person name="Gharbi K."/>
            <person name="Hall N."/>
            <person name="Watson M."/>
            <person name="Adriaenssens E.M."/>
            <person name="Foster-Nyarko E."/>
            <person name="Jarju S."/>
            <person name="Secka A."/>
            <person name="Antonio M."/>
            <person name="Oren A."/>
            <person name="Chaudhuri R.R."/>
            <person name="La Ragione R."/>
            <person name="Hildebrand F."/>
            <person name="Pallen M.J."/>
        </authorList>
    </citation>
    <scope>NUCLEOTIDE SEQUENCE</scope>
    <source>
        <strain evidence="2">CHK158-818</strain>
    </source>
</reference>
<dbReference type="AlphaFoldDB" id="A0A9D1M8W4"/>
<dbReference type="InterPro" id="IPR003774">
    <property type="entry name" value="AlgH-like"/>
</dbReference>
<dbReference type="Pfam" id="PF02622">
    <property type="entry name" value="DUF179"/>
    <property type="match status" value="1"/>
</dbReference>
<dbReference type="EMBL" id="DVNA01000173">
    <property type="protein sequence ID" value="HIU55683.1"/>
    <property type="molecule type" value="Genomic_DNA"/>
</dbReference>
<accession>A0A9D1M8W4</accession>
<dbReference type="Gene3D" id="3.40.1740.10">
    <property type="entry name" value="VC0467-like"/>
    <property type="match status" value="1"/>
</dbReference>
<gene>
    <name evidence="2" type="ORF">IAB03_07765</name>
</gene>
<dbReference type="PANTHER" id="PTHR30327:SF1">
    <property type="entry name" value="UPF0301 PROTEIN YQGE"/>
    <property type="match status" value="1"/>
</dbReference>
<comment type="similarity">
    <text evidence="1">Belongs to the UPF0301 (AlgH) family.</text>
</comment>
<dbReference type="PANTHER" id="PTHR30327">
    <property type="entry name" value="UNCHARACTERIZED PROTEIN YQGE"/>
    <property type="match status" value="1"/>
</dbReference>
<sequence length="199" mass="22269">MNVDADLFKINHRRIKPSRGRKLIAEPLLSERVFQRSVVLMVEHALSGSMGLVLNKPLGFDLRHIVPSLGEMAETVPVFNGGPVGNDRLFYVHRLGHVIMNAVDLGNGLYIDGDFESVLAYLKSGNPVNENIRFFLGYSGWDGGQLDAEIEEGVWVVSPHKEVELDACIAGESYWKSAVREMGPSYKLWLSYPKTPWLN</sequence>
<proteinExistence type="inferred from homology"/>
<protein>
    <submittedName>
        <fullName evidence="2">YqgE/AlgH family protein</fullName>
    </submittedName>
</protein>